<keyword evidence="2" id="KW-1185">Reference proteome</keyword>
<comment type="caution">
    <text evidence="1">The sequence shown here is derived from an EMBL/GenBank/DDBJ whole genome shotgun (WGS) entry which is preliminary data.</text>
</comment>
<organism evidence="1 2">
    <name type="scientific">Popillia japonica</name>
    <name type="common">Japanese beetle</name>
    <dbReference type="NCBI Taxonomy" id="7064"/>
    <lineage>
        <taxon>Eukaryota</taxon>
        <taxon>Metazoa</taxon>
        <taxon>Ecdysozoa</taxon>
        <taxon>Arthropoda</taxon>
        <taxon>Hexapoda</taxon>
        <taxon>Insecta</taxon>
        <taxon>Pterygota</taxon>
        <taxon>Neoptera</taxon>
        <taxon>Endopterygota</taxon>
        <taxon>Coleoptera</taxon>
        <taxon>Polyphaga</taxon>
        <taxon>Scarabaeiformia</taxon>
        <taxon>Scarabaeidae</taxon>
        <taxon>Rutelinae</taxon>
        <taxon>Popillia</taxon>
    </lineage>
</organism>
<reference evidence="1 2" key="1">
    <citation type="journal article" date="2024" name="BMC Genomics">
        <title>De novo assembly and annotation of Popillia japonica's genome with initial clues to its potential as an invasive pest.</title>
        <authorList>
            <person name="Cucini C."/>
            <person name="Boschi S."/>
            <person name="Funari R."/>
            <person name="Cardaioli E."/>
            <person name="Iannotti N."/>
            <person name="Marturano G."/>
            <person name="Paoli F."/>
            <person name="Bruttini M."/>
            <person name="Carapelli A."/>
            <person name="Frati F."/>
            <person name="Nardi F."/>
        </authorList>
    </citation>
    <scope>NUCLEOTIDE SEQUENCE [LARGE SCALE GENOMIC DNA]</scope>
    <source>
        <strain evidence="1">DMR45628</strain>
    </source>
</reference>
<name>A0AAW1L786_POPJA</name>
<proteinExistence type="predicted"/>
<sequence>MSSRWCVGVFRETTNSPDLCRSYGGGFDEVDLLNEAQIRCVKPVAEASMSAAASDSMGCLCAELNHSFEDSMGCLCAELNHSFEAGVEEEDVHDKFRTFIVPSSDWIDRIGPP</sequence>
<gene>
    <name evidence="1" type="ORF">QE152_g14265</name>
</gene>
<accession>A0AAW1L786</accession>
<evidence type="ECO:0000313" key="2">
    <source>
        <dbReference type="Proteomes" id="UP001458880"/>
    </source>
</evidence>
<dbReference type="EMBL" id="JASPKY010000142">
    <property type="protein sequence ID" value="KAK9730766.1"/>
    <property type="molecule type" value="Genomic_DNA"/>
</dbReference>
<evidence type="ECO:0000313" key="1">
    <source>
        <dbReference type="EMBL" id="KAK9730766.1"/>
    </source>
</evidence>
<protein>
    <submittedName>
        <fullName evidence="1">Uncharacterized protein</fullName>
    </submittedName>
</protein>
<dbReference type="AlphaFoldDB" id="A0AAW1L786"/>
<dbReference type="Proteomes" id="UP001458880">
    <property type="component" value="Unassembled WGS sequence"/>
</dbReference>